<keyword evidence="5 6" id="KW-0472">Membrane</keyword>
<dbReference type="InterPro" id="IPR001425">
    <property type="entry name" value="Arc/bac/fun_rhodopsins"/>
</dbReference>
<dbReference type="Pfam" id="PF01036">
    <property type="entry name" value="Bac_rhodopsin"/>
    <property type="match status" value="1"/>
</dbReference>
<feature type="transmembrane region" description="Helical" evidence="6">
    <location>
        <begin position="219"/>
        <end position="239"/>
    </location>
</feature>
<feature type="transmembrane region" description="Helical" evidence="6">
    <location>
        <begin position="38"/>
        <end position="57"/>
    </location>
</feature>
<evidence type="ECO:0000256" key="3">
    <source>
        <dbReference type="ARBA" id="ARBA00022692"/>
    </source>
</evidence>
<sequence>MRAFDFVATVAEAESFEAQNFHAERRLAETRALSYETLAVFFFVVALIQISAAFWLFHRSAYFIGTYNIEKLKREKGIDTNLVGTKQLPLSRFICVLISLVAFVEYIVKAGQAFDLSRNRPVGISTTNYSYWGYLAGCPLIMYDWAETIRVDGVVYFAAAVLAAMVIANATEFIDGTAHWALLACGLSIAPVIVWRTGGKARATITVCRKHAISRKAGNYLLLAGVTMSVGWGIFPITWVLRDDLDPSHGVFDVSIADIMHGVGDIVSKPLFAFFLIVYRQHQEDLHLRDIIRELGWAPEDLKKLVCMLERNKEGKAPPPEVIIATVPALLDHLLQQSEIPKSARVKRALVQQRLHSRMKSFRQSGEEEKAEGLRQKMETLCVQRFKSEDPKSKEDEELEVIASLAVKETKEKDGYFTNINEQEMNRETKWERGKRGRSKFQICSLIYPMESPT</sequence>
<dbReference type="GO" id="GO:0016020">
    <property type="term" value="C:membrane"/>
    <property type="evidence" value="ECO:0007669"/>
    <property type="project" value="UniProtKB-SubCell"/>
</dbReference>
<protein>
    <submittedName>
        <fullName evidence="7">Uncharacterized protein</fullName>
    </submittedName>
</protein>
<accession>A0A0G4GWU5</accession>
<dbReference type="AlphaFoldDB" id="A0A0G4GWU5"/>
<keyword evidence="4 6" id="KW-1133">Transmembrane helix</keyword>
<dbReference type="Gene3D" id="1.20.1070.10">
    <property type="entry name" value="Rhodopsin 7-helix transmembrane proteins"/>
    <property type="match status" value="1"/>
</dbReference>
<keyword evidence="3 6" id="KW-0812">Transmembrane</keyword>
<dbReference type="PhylomeDB" id="A0A0G4GWU5"/>
<evidence type="ECO:0000256" key="6">
    <source>
        <dbReference type="SAM" id="Phobius"/>
    </source>
</evidence>
<comment type="subcellular location">
    <subcellularLocation>
        <location evidence="1">Membrane</location>
        <topology evidence="1">Multi-pass membrane protein</topology>
    </subcellularLocation>
</comment>
<evidence type="ECO:0000256" key="4">
    <source>
        <dbReference type="ARBA" id="ARBA00022989"/>
    </source>
</evidence>
<dbReference type="SUPFAM" id="SSF81321">
    <property type="entry name" value="Family A G protein-coupled receptor-like"/>
    <property type="match status" value="1"/>
</dbReference>
<evidence type="ECO:0000256" key="2">
    <source>
        <dbReference type="ARBA" id="ARBA00008130"/>
    </source>
</evidence>
<evidence type="ECO:0000256" key="5">
    <source>
        <dbReference type="ARBA" id="ARBA00023136"/>
    </source>
</evidence>
<feature type="transmembrane region" description="Helical" evidence="6">
    <location>
        <begin position="177"/>
        <end position="198"/>
    </location>
</feature>
<feature type="transmembrane region" description="Helical" evidence="6">
    <location>
        <begin position="153"/>
        <end position="171"/>
    </location>
</feature>
<gene>
    <name evidence="7" type="ORF">Cvel_23720</name>
</gene>
<feature type="transmembrane region" description="Helical" evidence="6">
    <location>
        <begin position="90"/>
        <end position="109"/>
    </location>
</feature>
<proteinExistence type="inferred from homology"/>
<comment type="similarity">
    <text evidence="2">Belongs to the archaeal/bacterial/fungal opsin family.</text>
</comment>
<name>A0A0G4GWU5_9ALVE</name>
<reference evidence="7" key="1">
    <citation type="submission" date="2014-11" db="EMBL/GenBank/DDBJ databases">
        <authorList>
            <person name="Otto D Thomas"/>
            <person name="Naeem Raeece"/>
        </authorList>
    </citation>
    <scope>NUCLEOTIDE SEQUENCE</scope>
</reference>
<evidence type="ECO:0000256" key="1">
    <source>
        <dbReference type="ARBA" id="ARBA00004141"/>
    </source>
</evidence>
<evidence type="ECO:0000313" key="7">
    <source>
        <dbReference type="EMBL" id="CEM35432.1"/>
    </source>
</evidence>
<organism evidence="7">
    <name type="scientific">Chromera velia CCMP2878</name>
    <dbReference type="NCBI Taxonomy" id="1169474"/>
    <lineage>
        <taxon>Eukaryota</taxon>
        <taxon>Sar</taxon>
        <taxon>Alveolata</taxon>
        <taxon>Colpodellida</taxon>
        <taxon>Chromeraceae</taxon>
        <taxon>Chromera</taxon>
    </lineage>
</organism>
<dbReference type="VEuPathDB" id="CryptoDB:Cvel_23720"/>
<dbReference type="EMBL" id="CDMZ01001633">
    <property type="protein sequence ID" value="CEM35432.1"/>
    <property type="molecule type" value="Genomic_DNA"/>
</dbReference>
<feature type="transmembrane region" description="Helical" evidence="6">
    <location>
        <begin position="259"/>
        <end position="279"/>
    </location>
</feature>